<dbReference type="RefSeq" id="WP_008083936.1">
    <property type="nucleotide sequence ID" value="NC_013926.1"/>
</dbReference>
<dbReference type="eggNOG" id="arCOG01257">
    <property type="taxonomic scope" value="Archaea"/>
</dbReference>
<dbReference type="FunFam" id="1.10.560.10:FF:000017">
    <property type="entry name" value="T-complex protein 1 subunit eta"/>
    <property type="match status" value="1"/>
</dbReference>
<dbReference type="GO" id="GO:0005737">
    <property type="term" value="C:cytoplasm"/>
    <property type="evidence" value="ECO:0007669"/>
    <property type="project" value="UniProtKB-ARBA"/>
</dbReference>
<dbReference type="PROSITE" id="PS00751">
    <property type="entry name" value="TCP1_2"/>
    <property type="match status" value="1"/>
</dbReference>
<name>B5ICL6_ACIB4</name>
<dbReference type="InterPro" id="IPR027413">
    <property type="entry name" value="GROEL-like_equatorial_sf"/>
</dbReference>
<dbReference type="InterPro" id="IPR002423">
    <property type="entry name" value="Cpn60/GroEL/TCP-1"/>
</dbReference>
<dbReference type="GeneID" id="8828249"/>
<dbReference type="SUPFAM" id="SSF54849">
    <property type="entry name" value="GroEL-intermediate domain like"/>
    <property type="match status" value="1"/>
</dbReference>
<dbReference type="KEGG" id="abi:Aboo_1287"/>
<dbReference type="CDD" id="cd03343">
    <property type="entry name" value="cpn60"/>
    <property type="match status" value="1"/>
</dbReference>
<dbReference type="GO" id="GO:0005524">
    <property type="term" value="F:ATP binding"/>
    <property type="evidence" value="ECO:0007669"/>
    <property type="project" value="UniProtKB-KW"/>
</dbReference>
<keyword evidence="8" id="KW-1185">Reference proteome</keyword>
<dbReference type="EMBL" id="CP001941">
    <property type="protein sequence ID" value="ADD09095.1"/>
    <property type="molecule type" value="Genomic_DNA"/>
</dbReference>
<dbReference type="Proteomes" id="UP000001400">
    <property type="component" value="Chromosome"/>
</dbReference>
<keyword evidence="3 5" id="KW-0067">ATP-binding</keyword>
<evidence type="ECO:0000256" key="3">
    <source>
        <dbReference type="ARBA" id="ARBA00022840"/>
    </source>
</evidence>
<dbReference type="HOGENOM" id="CLU_008891_7_3_2"/>
<dbReference type="PROSITE" id="PS00750">
    <property type="entry name" value="TCP1_1"/>
    <property type="match status" value="1"/>
</dbReference>
<dbReference type="Gene3D" id="1.10.560.10">
    <property type="entry name" value="GroEL-like equatorial domain"/>
    <property type="match status" value="1"/>
</dbReference>
<dbReference type="PRINTS" id="PR00304">
    <property type="entry name" value="TCOMPLEXTCP1"/>
</dbReference>
<dbReference type="InterPro" id="IPR027410">
    <property type="entry name" value="TCP-1-like_intermed_sf"/>
</dbReference>
<dbReference type="STRING" id="439481.Aboo_1287"/>
<dbReference type="InterPro" id="IPR002194">
    <property type="entry name" value="Chaperonin_TCP-1_CS"/>
</dbReference>
<dbReference type="PANTHER" id="PTHR11353">
    <property type="entry name" value="CHAPERONIN"/>
    <property type="match status" value="1"/>
</dbReference>
<dbReference type="Gene3D" id="3.50.7.10">
    <property type="entry name" value="GroEL"/>
    <property type="match status" value="1"/>
</dbReference>
<evidence type="ECO:0000313" key="8">
    <source>
        <dbReference type="Proteomes" id="UP000001400"/>
    </source>
</evidence>
<dbReference type="GO" id="GO:0140662">
    <property type="term" value="F:ATP-dependent protein folding chaperone"/>
    <property type="evidence" value="ECO:0007669"/>
    <property type="project" value="InterPro"/>
</dbReference>
<gene>
    <name evidence="7" type="ordered locus">Aboo_1287</name>
</gene>
<evidence type="ECO:0000256" key="1">
    <source>
        <dbReference type="ARBA" id="ARBA00008020"/>
    </source>
</evidence>
<dbReference type="NCBIfam" id="TIGR02339">
    <property type="entry name" value="thermosome_arch"/>
    <property type="match status" value="1"/>
</dbReference>
<reference evidence="7" key="1">
    <citation type="submission" date="2010-02" db="EMBL/GenBank/DDBJ databases">
        <title>Complete sequence of Aciduliprofundum boonei T469.</title>
        <authorList>
            <consortium name="US DOE Joint Genome Institute"/>
            <person name="Lucas S."/>
            <person name="Copeland A."/>
            <person name="Lapidus A."/>
            <person name="Cheng J.-F."/>
            <person name="Bruce D."/>
            <person name="Goodwin L."/>
            <person name="Pitluck S."/>
            <person name="Saunders E."/>
            <person name="Detter J.C."/>
            <person name="Han C."/>
            <person name="Tapia R."/>
            <person name="Land M."/>
            <person name="Hauser L."/>
            <person name="Kyrpides N."/>
            <person name="Mikhailova N."/>
            <person name="Flores G."/>
            <person name="Reysenbach A.-L."/>
            <person name="Woyke T."/>
        </authorList>
    </citation>
    <scope>NUCLEOTIDE SEQUENCE</scope>
    <source>
        <strain evidence="7">T469</strain>
    </source>
</reference>
<dbReference type="InterPro" id="IPR012714">
    <property type="entry name" value="Thermosome_arc"/>
</dbReference>
<evidence type="ECO:0000256" key="5">
    <source>
        <dbReference type="RuleBase" id="RU004187"/>
    </source>
</evidence>
<proteinExistence type="inferred from homology"/>
<dbReference type="PROSITE" id="PS00995">
    <property type="entry name" value="TCP1_3"/>
    <property type="match status" value="1"/>
</dbReference>
<dbReference type="GO" id="GO:0051082">
    <property type="term" value="F:unfolded protein binding"/>
    <property type="evidence" value="ECO:0007669"/>
    <property type="project" value="InterPro"/>
</dbReference>
<dbReference type="Pfam" id="PF00118">
    <property type="entry name" value="Cpn60_TCP1"/>
    <property type="match status" value="1"/>
</dbReference>
<dbReference type="GO" id="GO:0032991">
    <property type="term" value="C:protein-containing complex"/>
    <property type="evidence" value="ECO:0007669"/>
    <property type="project" value="UniProtKB-ARBA"/>
</dbReference>
<dbReference type="SUPFAM" id="SSF52029">
    <property type="entry name" value="GroEL apical domain-like"/>
    <property type="match status" value="1"/>
</dbReference>
<dbReference type="GO" id="GO:0016887">
    <property type="term" value="F:ATP hydrolysis activity"/>
    <property type="evidence" value="ECO:0007669"/>
    <property type="project" value="InterPro"/>
</dbReference>
<dbReference type="Gene3D" id="3.30.260.10">
    <property type="entry name" value="TCP-1-like chaperonin intermediate domain"/>
    <property type="match status" value="1"/>
</dbReference>
<comment type="similarity">
    <text evidence="1 5">Belongs to the TCP-1 chaperonin family.</text>
</comment>
<dbReference type="InterPro" id="IPR053374">
    <property type="entry name" value="TCP-1_chaperonin"/>
</dbReference>
<feature type="compositionally biased region" description="Gly residues" evidence="6">
    <location>
        <begin position="527"/>
        <end position="551"/>
    </location>
</feature>
<evidence type="ECO:0000256" key="4">
    <source>
        <dbReference type="ARBA" id="ARBA00023186"/>
    </source>
</evidence>
<dbReference type="InterPro" id="IPR027409">
    <property type="entry name" value="GroEL-like_apical_dom_sf"/>
</dbReference>
<dbReference type="SUPFAM" id="SSF48592">
    <property type="entry name" value="GroEL equatorial domain-like"/>
    <property type="match status" value="1"/>
</dbReference>
<feature type="region of interest" description="Disordered" evidence="6">
    <location>
        <begin position="523"/>
        <end position="551"/>
    </location>
</feature>
<dbReference type="InterPro" id="IPR017998">
    <property type="entry name" value="Chaperone_TCP-1"/>
</dbReference>
<dbReference type="InterPro" id="IPR054827">
    <property type="entry name" value="thermosome_alpha"/>
</dbReference>
<keyword evidence="2 5" id="KW-0547">Nucleotide-binding</keyword>
<evidence type="ECO:0000256" key="2">
    <source>
        <dbReference type="ARBA" id="ARBA00022741"/>
    </source>
</evidence>
<evidence type="ECO:0000313" key="7">
    <source>
        <dbReference type="EMBL" id="ADD09095.1"/>
    </source>
</evidence>
<organism evidence="7 8">
    <name type="scientific">Aciduliprofundum boonei (strain DSM 19572 / T469)</name>
    <dbReference type="NCBI Taxonomy" id="439481"/>
    <lineage>
        <taxon>Archaea</taxon>
        <taxon>Methanobacteriati</taxon>
        <taxon>Thermoplasmatota</taxon>
        <taxon>DHVE2 group</taxon>
        <taxon>Candidatus Aciduliprofundum</taxon>
    </lineage>
</organism>
<keyword evidence="4 5" id="KW-0143">Chaperone</keyword>
<protein>
    <submittedName>
        <fullName evidence="7">Thermosome</fullName>
    </submittedName>
</protein>
<dbReference type="OrthoDB" id="9362at2157"/>
<dbReference type="NCBIfam" id="NF041082">
    <property type="entry name" value="thermosome_alpha"/>
    <property type="match status" value="1"/>
</dbReference>
<evidence type="ECO:0000256" key="6">
    <source>
        <dbReference type="SAM" id="MobiDB-lite"/>
    </source>
</evidence>
<dbReference type="NCBIfam" id="NF041083">
    <property type="entry name" value="thermosome_beta"/>
    <property type="match status" value="1"/>
</dbReference>
<dbReference type="AlphaFoldDB" id="B5ICL6"/>
<accession>B5ICL6</accession>
<sequence length="551" mass="59159">MMGGQVPILVLKEGTERETGRDAQRKNIEVAKAIADAVRTTLGPKGMDKMLVDSLGDIVITNDGATILKEIDVAHPVGKMMVEVAKVQDTEVGDGTTSAVVLAGELLHKAEELLEQNVHPTIITNGYRLAAEKALELLPELGIKVDSDELLKDIAMTAMTGKNVAEAKEYLADIAVKAIKAIAEEKDGKTVVNVDNVKVEKKQGGGIKDTELIDGIILDKEKVHPRMPKLVKEAKIALINTGFEVKKTEISAKIEITDPTQIQAFLDEEQKEIKKMVDKIKEVGANVVFCQKAIDDIAQHYMAKYGIYAVRRVKKSDMSKLAKATGAKIITNLDDLTPEDLGYAEVVEERKIGDDNMTFVRGCKNPKAVSILIRGGTEHVVDEAERALHDALKVVGVALEDGYAVAGGGATDIELALKLREYAPSVGGREQLAIEAFADALEIIPRTLAENAGLDAIDIIMKLKAEHQAGKKHAGIDVFDGRIVDMVEKKVIEPMRVKKQAIESATEVATMILRIDDVIAAKKSEGPKGGQGGPGGMPGGMGGMGGMPGMM</sequence>